<accession>A0A512BHW5</accession>
<evidence type="ECO:0000256" key="1">
    <source>
        <dbReference type="SAM" id="SignalP"/>
    </source>
</evidence>
<keyword evidence="3" id="KW-1185">Reference proteome</keyword>
<name>A0A512BHW5_9BACT</name>
<comment type="caution">
    <text evidence="2">The sequence shown here is derived from an EMBL/GenBank/DDBJ whole genome shotgun (WGS) entry which is preliminary data.</text>
</comment>
<organism evidence="2 3">
    <name type="scientific">Segetibacter aerophilus</name>
    <dbReference type="NCBI Taxonomy" id="670293"/>
    <lineage>
        <taxon>Bacteria</taxon>
        <taxon>Pseudomonadati</taxon>
        <taxon>Bacteroidota</taxon>
        <taxon>Chitinophagia</taxon>
        <taxon>Chitinophagales</taxon>
        <taxon>Chitinophagaceae</taxon>
        <taxon>Segetibacter</taxon>
    </lineage>
</organism>
<protein>
    <recommendedName>
        <fullName evidence="4">PBCV-specific basic adaptor domain-containing protein</fullName>
    </recommendedName>
</protein>
<feature type="signal peptide" evidence="1">
    <location>
        <begin position="1"/>
        <end position="18"/>
    </location>
</feature>
<dbReference type="RefSeq" id="WP_147205527.1">
    <property type="nucleotide sequence ID" value="NZ_BJYT01000021.1"/>
</dbReference>
<evidence type="ECO:0000313" key="3">
    <source>
        <dbReference type="Proteomes" id="UP000321513"/>
    </source>
</evidence>
<gene>
    <name evidence="2" type="ORF">SAE01_39130</name>
</gene>
<evidence type="ECO:0000313" key="2">
    <source>
        <dbReference type="EMBL" id="GEO11417.1"/>
    </source>
</evidence>
<dbReference type="OrthoDB" id="674866at2"/>
<sequence>MKKVFVAIFLLTFSFANAQEEDKTVGQEIKKDAKATGRFIKKSAKATGRAVSKGASAAGKKTAEVASKGQSEIVDKTYEGKAGPGGETIYITNESKYYWVDKKGHRHYVEESGLKDKQP</sequence>
<dbReference type="EMBL" id="BJYT01000021">
    <property type="protein sequence ID" value="GEO11417.1"/>
    <property type="molecule type" value="Genomic_DNA"/>
</dbReference>
<keyword evidence="1" id="KW-0732">Signal</keyword>
<evidence type="ECO:0008006" key="4">
    <source>
        <dbReference type="Google" id="ProtNLM"/>
    </source>
</evidence>
<reference evidence="2 3" key="1">
    <citation type="submission" date="2019-07" db="EMBL/GenBank/DDBJ databases">
        <title>Whole genome shotgun sequence of Segetibacter aerophilus NBRC 106135.</title>
        <authorList>
            <person name="Hosoyama A."/>
            <person name="Uohara A."/>
            <person name="Ohji S."/>
            <person name="Ichikawa N."/>
        </authorList>
    </citation>
    <scope>NUCLEOTIDE SEQUENCE [LARGE SCALE GENOMIC DNA]</scope>
    <source>
        <strain evidence="2 3">NBRC 106135</strain>
    </source>
</reference>
<feature type="chain" id="PRO_5021727430" description="PBCV-specific basic adaptor domain-containing protein" evidence="1">
    <location>
        <begin position="19"/>
        <end position="119"/>
    </location>
</feature>
<dbReference type="AlphaFoldDB" id="A0A512BHW5"/>
<dbReference type="Proteomes" id="UP000321513">
    <property type="component" value="Unassembled WGS sequence"/>
</dbReference>
<proteinExistence type="predicted"/>